<feature type="region of interest" description="Disordered" evidence="1">
    <location>
        <begin position="93"/>
        <end position="149"/>
    </location>
</feature>
<dbReference type="EMBL" id="JAKJPQ010000012">
    <property type="protein sequence ID" value="MCI2262783.1"/>
    <property type="molecule type" value="Genomic_DNA"/>
</dbReference>
<accession>A0AAU8I4T1</accession>
<evidence type="ECO:0000313" key="3">
    <source>
        <dbReference type="EMBL" id="XCI80219.1"/>
    </source>
</evidence>
<proteinExistence type="predicted"/>
<organism evidence="3">
    <name type="scientific">Xanthomonas indica</name>
    <dbReference type="NCBI Taxonomy" id="2912242"/>
    <lineage>
        <taxon>Bacteria</taxon>
        <taxon>Pseudomonadati</taxon>
        <taxon>Pseudomonadota</taxon>
        <taxon>Gammaproteobacteria</taxon>
        <taxon>Lysobacterales</taxon>
        <taxon>Lysobacteraceae</taxon>
        <taxon>Xanthomonas</taxon>
    </lineage>
</organism>
<dbReference type="InterPro" id="IPR021549">
    <property type="entry name" value="DUF2894"/>
</dbReference>
<dbReference type="Pfam" id="PF11445">
    <property type="entry name" value="DUF2894"/>
    <property type="match status" value="1"/>
</dbReference>
<reference evidence="2" key="2">
    <citation type="submission" date="2022-01" db="EMBL/GenBank/DDBJ databases">
        <authorList>
            <person name="Rana R."/>
            <person name="Patil P.B."/>
        </authorList>
    </citation>
    <scope>NUCLEOTIDE SEQUENCE</scope>
    <source>
        <strain evidence="2">PPL560</strain>
    </source>
</reference>
<evidence type="ECO:0000256" key="1">
    <source>
        <dbReference type="SAM" id="MobiDB-lite"/>
    </source>
</evidence>
<dbReference type="KEGG" id="xin:Q7W82_18490"/>
<keyword evidence="4" id="KW-1185">Reference proteome</keyword>
<dbReference type="Proteomes" id="UP001430647">
    <property type="component" value="Unassembled WGS sequence"/>
</dbReference>
<evidence type="ECO:0000313" key="4">
    <source>
        <dbReference type="Proteomes" id="UP001430647"/>
    </source>
</evidence>
<dbReference type="RefSeq" id="WP_242160587.1">
    <property type="nucleotide sequence ID" value="NZ_CP131914.1"/>
</dbReference>
<reference evidence="3" key="3">
    <citation type="submission" date="2023-08" db="EMBL/GenBank/DDBJ databases">
        <title>Complete genome sequence of Xanthomonas indica.</title>
        <authorList>
            <person name="Patil P.B."/>
            <person name="Rana R."/>
        </authorList>
    </citation>
    <scope>NUCLEOTIDE SEQUENCE</scope>
    <source>
        <strain evidence="3">PPL560</strain>
    </source>
</reference>
<feature type="region of interest" description="Disordered" evidence="1">
    <location>
        <begin position="232"/>
        <end position="257"/>
    </location>
</feature>
<feature type="compositionally biased region" description="Polar residues" evidence="1">
    <location>
        <begin position="236"/>
        <end position="249"/>
    </location>
</feature>
<dbReference type="AlphaFoldDB" id="A0AAU8I4T1"/>
<feature type="compositionally biased region" description="Low complexity" evidence="1">
    <location>
        <begin position="115"/>
        <end position="149"/>
    </location>
</feature>
<protein>
    <submittedName>
        <fullName evidence="3">DUF2894 domain-containing protein</fullName>
    </submittedName>
</protein>
<evidence type="ECO:0000313" key="2">
    <source>
        <dbReference type="EMBL" id="MCI2262783.1"/>
    </source>
</evidence>
<dbReference type="EMBL" id="CP131914">
    <property type="protein sequence ID" value="XCI80219.1"/>
    <property type="molecule type" value="Genomic_DNA"/>
</dbReference>
<gene>
    <name evidence="2" type="ORF">L3V74_14680</name>
    <name evidence="3" type="ORF">Q7W82_18490</name>
</gene>
<feature type="compositionally biased region" description="Low complexity" evidence="1">
    <location>
        <begin position="97"/>
        <end position="107"/>
    </location>
</feature>
<reference evidence="2 4" key="1">
    <citation type="journal article" date="2022" name="Curr. Microbiol.">
        <title>Xanthomonas indica sp. nov., a Novel Member of Non-Pathogenic Xanthomonas Community from Healthy Rice Seeds.</title>
        <authorList>
            <person name="Rana R."/>
            <person name="Madhavan V.N."/>
            <person name="Saroha T."/>
            <person name="Bansal K."/>
            <person name="Kaur A."/>
            <person name="Sonti R.V."/>
            <person name="Patel H.K."/>
            <person name="Patil P.B."/>
        </authorList>
    </citation>
    <scope>NUCLEOTIDE SEQUENCE [LARGE SCALE GENOMIC DNA]</scope>
    <source>
        <strain evidence="2 4">PPL560</strain>
    </source>
</reference>
<name>A0AAU8I4T1_9XANT</name>
<sequence>MRPDPIAAADRLAAWRAQHAERLDPLRFRFLEALVRRTEAQQGKAREMLEQKLSALLDAYAAALAAAPPDTGDTADAAARSAQPSPLGALLAEHRSAASTSTSTSTSNVATESDAAPGLGANTGTGTTTEPLTAAASPADAAPSSAAAPARIVAPQLPAVEDARRLWTELRSRSQLRQSLQPAPADAGPLNSGVLVHRALTLMRTLSPGYLQHFLSYVDALSWLQQLQEAGALATPQKSGSTAGKSATPRSRPRKRG</sequence>